<sequence length="142" mass="15610">MARPCHGGKGLFVALPSLSIALDDDESVCHPLRNDRAPSGELGAQSYPHDPLLCVRYQVFTTNDVSKAAEGSFGSTRCISGEQAPECNSTGGDDVGRAMDTLNQRIKPFECFACEHCLETRVWHCGESKLRPRLWARVWMVA</sequence>
<organism evidence="1 2">
    <name type="scientific">Armillaria borealis</name>
    <dbReference type="NCBI Taxonomy" id="47425"/>
    <lineage>
        <taxon>Eukaryota</taxon>
        <taxon>Fungi</taxon>
        <taxon>Dikarya</taxon>
        <taxon>Basidiomycota</taxon>
        <taxon>Agaricomycotina</taxon>
        <taxon>Agaricomycetes</taxon>
        <taxon>Agaricomycetidae</taxon>
        <taxon>Agaricales</taxon>
        <taxon>Marasmiineae</taxon>
        <taxon>Physalacriaceae</taxon>
        <taxon>Armillaria</taxon>
    </lineage>
</organism>
<proteinExistence type="predicted"/>
<keyword evidence="2" id="KW-1185">Reference proteome</keyword>
<dbReference type="EMBL" id="JAUEPT010000435">
    <property type="protein sequence ID" value="KAK0421598.1"/>
    <property type="molecule type" value="Genomic_DNA"/>
</dbReference>
<protein>
    <submittedName>
        <fullName evidence="1">Uncharacterized protein</fullName>
    </submittedName>
</protein>
<gene>
    <name evidence="1" type="ORF">EV421DRAFT_970438</name>
</gene>
<dbReference type="AlphaFoldDB" id="A0AA39IBZ7"/>
<dbReference type="Proteomes" id="UP001175226">
    <property type="component" value="Unassembled WGS sequence"/>
</dbReference>
<accession>A0AA39IBZ7</accession>
<reference evidence="1" key="1">
    <citation type="submission" date="2023-06" db="EMBL/GenBank/DDBJ databases">
        <authorList>
            <consortium name="Lawrence Berkeley National Laboratory"/>
            <person name="Ahrendt S."/>
            <person name="Sahu N."/>
            <person name="Indic B."/>
            <person name="Wong-Bajracharya J."/>
            <person name="Merenyi Z."/>
            <person name="Ke H.-M."/>
            <person name="Monk M."/>
            <person name="Kocsube S."/>
            <person name="Drula E."/>
            <person name="Lipzen A."/>
            <person name="Balint B."/>
            <person name="Henrissat B."/>
            <person name="Andreopoulos B."/>
            <person name="Martin F.M."/>
            <person name="Harder C.B."/>
            <person name="Rigling D."/>
            <person name="Ford K.L."/>
            <person name="Foster G.D."/>
            <person name="Pangilinan J."/>
            <person name="Papanicolaou A."/>
            <person name="Barry K."/>
            <person name="LaButti K."/>
            <person name="Viragh M."/>
            <person name="Koriabine M."/>
            <person name="Yan M."/>
            <person name="Riley R."/>
            <person name="Champramary S."/>
            <person name="Plett K.L."/>
            <person name="Tsai I.J."/>
            <person name="Slot J."/>
            <person name="Sipos G."/>
            <person name="Plett J."/>
            <person name="Nagy L.G."/>
            <person name="Grigoriev I.V."/>
        </authorList>
    </citation>
    <scope>NUCLEOTIDE SEQUENCE</scope>
    <source>
        <strain evidence="1">FPL87.14</strain>
    </source>
</reference>
<evidence type="ECO:0000313" key="1">
    <source>
        <dbReference type="EMBL" id="KAK0421598.1"/>
    </source>
</evidence>
<comment type="caution">
    <text evidence="1">The sequence shown here is derived from an EMBL/GenBank/DDBJ whole genome shotgun (WGS) entry which is preliminary data.</text>
</comment>
<name>A0AA39IBZ7_9AGAR</name>
<evidence type="ECO:0000313" key="2">
    <source>
        <dbReference type="Proteomes" id="UP001175226"/>
    </source>
</evidence>